<keyword evidence="2 6" id="KW-0238">DNA-binding</keyword>
<dbReference type="RefSeq" id="WP_132084373.1">
    <property type="nucleotide sequence ID" value="NZ_SLUK01000004.1"/>
</dbReference>
<dbReference type="PANTHER" id="PTHR44846:SF1">
    <property type="entry name" value="MANNOSYL-D-GLYCERATE TRANSPORT_METABOLISM SYSTEM REPRESSOR MNGR-RELATED"/>
    <property type="match status" value="1"/>
</dbReference>
<feature type="domain" description="HTH gntR-type" evidence="5">
    <location>
        <begin position="3"/>
        <end position="71"/>
    </location>
</feature>
<dbReference type="Pfam" id="PF00392">
    <property type="entry name" value="GntR"/>
    <property type="match status" value="1"/>
</dbReference>
<dbReference type="InterPro" id="IPR000524">
    <property type="entry name" value="Tscrpt_reg_HTH_GntR"/>
</dbReference>
<evidence type="ECO:0000259" key="5">
    <source>
        <dbReference type="PROSITE" id="PS50949"/>
    </source>
</evidence>
<dbReference type="PANTHER" id="PTHR44846">
    <property type="entry name" value="MANNOSYL-D-GLYCERATE TRANSPORT/METABOLISM SYSTEM REPRESSOR MNGR-RELATED"/>
    <property type="match status" value="1"/>
</dbReference>
<dbReference type="Gene3D" id="1.10.10.10">
    <property type="entry name" value="Winged helix-like DNA-binding domain superfamily/Winged helix DNA-binding domain"/>
    <property type="match status" value="2"/>
</dbReference>
<evidence type="ECO:0000256" key="1">
    <source>
        <dbReference type="ARBA" id="ARBA00023015"/>
    </source>
</evidence>
<dbReference type="InterPro" id="IPR036390">
    <property type="entry name" value="WH_DNA-bd_sf"/>
</dbReference>
<evidence type="ECO:0000256" key="3">
    <source>
        <dbReference type="ARBA" id="ARBA00023163"/>
    </source>
</evidence>
<feature type="region of interest" description="Disordered" evidence="4">
    <location>
        <begin position="465"/>
        <end position="487"/>
    </location>
</feature>
<feature type="domain" description="HTH gntR-type" evidence="5">
    <location>
        <begin position="246"/>
        <end position="315"/>
    </location>
</feature>
<reference evidence="6 7" key="1">
    <citation type="submission" date="2019-03" db="EMBL/GenBank/DDBJ databases">
        <title>Genomic Encyclopedia of Type Strains, Phase IV (KMG-IV): sequencing the most valuable type-strain genomes for metagenomic binning, comparative biology and taxonomic classification.</title>
        <authorList>
            <person name="Goeker M."/>
        </authorList>
    </citation>
    <scope>NUCLEOTIDE SEQUENCE [LARGE SCALE GENOMIC DNA]</scope>
    <source>
        <strain evidence="6 7">DSM 100433</strain>
    </source>
</reference>
<proteinExistence type="predicted"/>
<dbReference type="SUPFAM" id="SSF46785">
    <property type="entry name" value="Winged helix' DNA-binding domain"/>
    <property type="match status" value="2"/>
</dbReference>
<dbReference type="GO" id="GO:0003677">
    <property type="term" value="F:DNA binding"/>
    <property type="evidence" value="ECO:0007669"/>
    <property type="project" value="UniProtKB-KW"/>
</dbReference>
<evidence type="ECO:0000256" key="2">
    <source>
        <dbReference type="ARBA" id="ARBA00023125"/>
    </source>
</evidence>
<evidence type="ECO:0000256" key="4">
    <source>
        <dbReference type="SAM" id="MobiDB-lite"/>
    </source>
</evidence>
<dbReference type="InterPro" id="IPR050679">
    <property type="entry name" value="Bact_HTH_transcr_reg"/>
</dbReference>
<dbReference type="GO" id="GO:0045892">
    <property type="term" value="P:negative regulation of DNA-templated transcription"/>
    <property type="evidence" value="ECO:0007669"/>
    <property type="project" value="TreeGrafter"/>
</dbReference>
<name>A0A9X8UJP8_9FIRM</name>
<dbReference type="SMART" id="SM00345">
    <property type="entry name" value="HTH_GNTR"/>
    <property type="match status" value="2"/>
</dbReference>
<comment type="caution">
    <text evidence="6">The sequence shown here is derived from an EMBL/GenBank/DDBJ whole genome shotgun (WGS) entry which is preliminary data.</text>
</comment>
<gene>
    <name evidence="6" type="ORF">EDD78_104134</name>
</gene>
<keyword evidence="1" id="KW-0805">Transcription regulation</keyword>
<dbReference type="InterPro" id="IPR036388">
    <property type="entry name" value="WH-like_DNA-bd_sf"/>
</dbReference>
<dbReference type="Proteomes" id="UP000294682">
    <property type="component" value="Unassembled WGS sequence"/>
</dbReference>
<dbReference type="GO" id="GO:0003700">
    <property type="term" value="F:DNA-binding transcription factor activity"/>
    <property type="evidence" value="ECO:0007669"/>
    <property type="project" value="InterPro"/>
</dbReference>
<protein>
    <submittedName>
        <fullName evidence="6">DNA-binding FadR family transcriptional regulator</fullName>
    </submittedName>
</protein>
<organism evidence="6 7">
    <name type="scientific">Harryflintia acetispora</name>
    <dbReference type="NCBI Taxonomy" id="1849041"/>
    <lineage>
        <taxon>Bacteria</taxon>
        <taxon>Bacillati</taxon>
        <taxon>Bacillota</taxon>
        <taxon>Clostridia</taxon>
        <taxon>Eubacteriales</taxon>
        <taxon>Oscillospiraceae</taxon>
        <taxon>Harryflintia</taxon>
    </lineage>
</organism>
<evidence type="ECO:0000313" key="7">
    <source>
        <dbReference type="Proteomes" id="UP000294682"/>
    </source>
</evidence>
<dbReference type="EMBL" id="SLUK01000004">
    <property type="protein sequence ID" value="TCL43796.1"/>
    <property type="molecule type" value="Genomic_DNA"/>
</dbReference>
<sequence length="487" mass="55464">MKQGRYGLIYKFFKSQIQFGYYRSGDCLPSIELLHEVYRVAVRTARNAYLQLEEEGYISLSPGRKTVVTYSAPPEAGIANTQDYFLARRETFRAMGQLLRALLVPLLREGSRRLQKHNMQQIKETALALEDGGFYISYFCGREMLLALDNQLLLDLYHEIVSYYQFVHTLPRIVHMERENRRYRQLARQTVEACEGGDRGELFSIYLQIQWLLDGTVFSYIEQAAKERPAPPEQVPFEWRVYRERPQLCYSLSSQLIWRILVGQQLSPGDRLPSYGAMAEKYGVSFSTIRRTVAMLERLGLVFASQGAGTRVTPPGEQEIDLRHKSVKKIASMFLEAVQIVRLSFDQVFLLLYPQALPDVGPCVAKLKRQQARGGALQPFFICIEYLLEGCGNQPLKEIWGKLCEVLLLGLPLLEAHAGALPECTLMRAEAEGIIRGVQERDRRQLHDGLRQLVLLAAPAMERLFPPDGPESARTRPCPDSISSNVI</sequence>
<accession>A0A9X8UJP8</accession>
<evidence type="ECO:0000313" key="6">
    <source>
        <dbReference type="EMBL" id="TCL43796.1"/>
    </source>
</evidence>
<dbReference type="CDD" id="cd07377">
    <property type="entry name" value="WHTH_GntR"/>
    <property type="match status" value="1"/>
</dbReference>
<dbReference type="AlphaFoldDB" id="A0A9X8UJP8"/>
<keyword evidence="3" id="KW-0804">Transcription</keyword>
<keyword evidence="7" id="KW-1185">Reference proteome</keyword>
<dbReference type="PROSITE" id="PS50949">
    <property type="entry name" value="HTH_GNTR"/>
    <property type="match status" value="2"/>
</dbReference>